<sequence length="247" mass="28828">MWLNVVNNYSIFKANVLAEVSQIILDEKILVTPEIELQNTLFKGNESLLERVHFKKKNPNTRLIHLFQELPINKKTGKIGESSRLSFLNMDKFPDGCFFLMDEVTKRINCYICELKHRPGDKILDGIDKQFYSGLLHCKTFFATVKLDEEYTITYHFLIVGCIRLYDEYEKQPIVNGVPKPAPGTPPRKVREIRAYQQYKAGTIYFSYVKDFTSKFDFPFTYVQLNPIGNVDERTLVLEAEFELNFI</sequence>
<name>A0ABQ5NMT4_9BACI</name>
<dbReference type="Proteomes" id="UP001065593">
    <property type="component" value="Unassembled WGS sequence"/>
</dbReference>
<dbReference type="EMBL" id="BRZA01000003">
    <property type="protein sequence ID" value="GLC89649.1"/>
    <property type="molecule type" value="Genomic_DNA"/>
</dbReference>
<comment type="caution">
    <text evidence="1">The sequence shown here is derived from an EMBL/GenBank/DDBJ whole genome shotgun (WGS) entry which is preliminary data.</text>
</comment>
<keyword evidence="2" id="KW-1185">Reference proteome</keyword>
<accession>A0ABQ5NMT4</accession>
<evidence type="ECO:0000313" key="2">
    <source>
        <dbReference type="Proteomes" id="UP001065593"/>
    </source>
</evidence>
<gene>
    <name evidence="1" type="ORF">LYSBPC_27760</name>
</gene>
<reference evidence="1" key="1">
    <citation type="submission" date="2022-08" db="EMBL/GenBank/DDBJ databases">
        <title>Draft genome sequence of Lysinibacillus sp. strain KH24.</title>
        <authorList>
            <person name="Kanbe H."/>
            <person name="Itoh H."/>
        </authorList>
    </citation>
    <scope>NUCLEOTIDE SEQUENCE</scope>
    <source>
        <strain evidence="1">KH24</strain>
    </source>
</reference>
<proteinExistence type="predicted"/>
<evidence type="ECO:0000313" key="1">
    <source>
        <dbReference type="EMBL" id="GLC89649.1"/>
    </source>
</evidence>
<protein>
    <submittedName>
        <fullName evidence="1">Uncharacterized protein</fullName>
    </submittedName>
</protein>
<organism evidence="1 2">
    <name type="scientific">Lysinibacillus piscis</name>
    <dbReference type="NCBI Taxonomy" id="2518931"/>
    <lineage>
        <taxon>Bacteria</taxon>
        <taxon>Bacillati</taxon>
        <taxon>Bacillota</taxon>
        <taxon>Bacilli</taxon>
        <taxon>Bacillales</taxon>
        <taxon>Bacillaceae</taxon>
        <taxon>Lysinibacillus</taxon>
    </lineage>
</organism>